<reference evidence="1" key="1">
    <citation type="submission" date="2021-08" db="EMBL/GenBank/DDBJ databases">
        <title>Novel anaerobic bacterium isolated from sea squirt in East Sea, Republic of Korea.</title>
        <authorList>
            <person name="Nguyen T.H."/>
            <person name="Li Z."/>
            <person name="Lee Y.-J."/>
            <person name="Ko J."/>
            <person name="Kim S.-G."/>
        </authorList>
    </citation>
    <scope>NUCLEOTIDE SEQUENCE</scope>
    <source>
        <strain evidence="1">KCTC 25031</strain>
    </source>
</reference>
<accession>A0AC61NQS2</accession>
<protein>
    <submittedName>
        <fullName evidence="1">UvrD-helicase domain-containing protein</fullName>
    </submittedName>
</protein>
<dbReference type="EMBL" id="CP081303">
    <property type="protein sequence ID" value="QZE12729.1"/>
    <property type="molecule type" value="Genomic_DNA"/>
</dbReference>
<sequence>MENHIKLTAEQQRVVEIRKGTHYIIAPPGSGKTELLSQWITNLLKEGVDEQEIICLTFTIRAAIVMRERINQYHPNMKIMVGNIHHYCSNFLFKNQLVGRHRQIIDGDDQINLFQEIMDDLNLRIVYKRGYSTKDVKAGDMIRINTWFNQSNLNIDESLRSSDNIVKVLNEENMHKVSQVCSRYEQLKKNYHLLDFDDILNLTYHYLDQKDKVYQMAHYSWVEVDEVQDLTPLQHAIIENISQGSTKLFFGDPSQSIFSFIGAKHHNFLSELEKVKKEDSASIHTLQTNFRSPDYLQKVFNTYQDHNFPSAHVLPQKSFITTEELPAMATCIRHINSQYANFEQQFIVNKIIPWLIQQEDRRTAILVRTNNEASEIESYFKEKALPYFMISGKDFFSRRDIKDAMALMSILIDPIDYVSWSRVISRFISGMTLKQSRRFIKDLQECGMSPDEIGKDRSVIDVIRYNISLKNDTLVVFDTETTGKDASEADIIQLAAVRMKNGEVIGEFNRYIDTDKSLESTQEIHQISRQVLDQKGESPQHVFEAFCEFVEEGDILVAHNIAFDMEALNTNIERRTIDIPHFQNDCFDTLSMARKIYPTEKSYRLEYLIERFDLEGVNSHDALDDVHATCSFIRHTEPRVEILSQNLDQWFAQSENIRIVQKITEEVMNIYQASKIWMEREMDILEYIEGVIGDGMYIDSDIDLEKWFNHIAYITKDKSYKNLKEALYDLIPFYRSCKEVDLYFGKEDVLISTIHKAKGLEFDNVIIPNVSSQKYPTFYEVNNEGEKEAARLLYVGITRAKKRLILTYCGDVRSLSSFCAKTAKLFNRRSIEPEQIL</sequence>
<organism evidence="1 2">
    <name type="scientific">Halosquirtibacter laminarini</name>
    <dbReference type="NCBI Taxonomy" id="3374600"/>
    <lineage>
        <taxon>Bacteria</taxon>
        <taxon>Pseudomonadati</taxon>
        <taxon>Bacteroidota</taxon>
        <taxon>Bacteroidia</taxon>
        <taxon>Marinilabiliales</taxon>
        <taxon>Prolixibacteraceae</taxon>
        <taxon>Halosquirtibacter</taxon>
    </lineage>
</organism>
<proteinExistence type="predicted"/>
<gene>
    <name evidence="1" type="ORF">K4L44_09015</name>
</gene>
<evidence type="ECO:0000313" key="1">
    <source>
        <dbReference type="EMBL" id="QZE12729.1"/>
    </source>
</evidence>
<dbReference type="Proteomes" id="UP000826212">
    <property type="component" value="Chromosome"/>
</dbReference>
<name>A0AC61NQS2_9BACT</name>
<evidence type="ECO:0000313" key="2">
    <source>
        <dbReference type="Proteomes" id="UP000826212"/>
    </source>
</evidence>
<keyword evidence="2" id="KW-1185">Reference proteome</keyword>